<evidence type="ECO:0000256" key="1">
    <source>
        <dbReference type="ARBA" id="ARBA00008040"/>
    </source>
</evidence>
<dbReference type="InterPro" id="IPR007329">
    <property type="entry name" value="FMN-bd"/>
</dbReference>
<accession>G5IJR2</accession>
<gene>
    <name evidence="10" type="ORF">HMPREF9473_03740</name>
</gene>
<dbReference type="SUPFAM" id="SSF51905">
    <property type="entry name" value="FAD/NAD(P)-binding domain"/>
    <property type="match status" value="1"/>
</dbReference>
<dbReference type="Gene3D" id="3.90.1010.20">
    <property type="match status" value="1"/>
</dbReference>
<dbReference type="InterPro" id="IPR003953">
    <property type="entry name" value="FAD-dep_OxRdtase_2_FAD-bd"/>
</dbReference>
<organism evidence="10 11">
    <name type="scientific">Hungatella hathewayi WAL-18680</name>
    <dbReference type="NCBI Taxonomy" id="742737"/>
    <lineage>
        <taxon>Bacteria</taxon>
        <taxon>Bacillati</taxon>
        <taxon>Bacillota</taxon>
        <taxon>Clostridia</taxon>
        <taxon>Lachnospirales</taxon>
        <taxon>Lachnospiraceae</taxon>
        <taxon>Hungatella</taxon>
    </lineage>
</organism>
<keyword evidence="11" id="KW-1185">Reference proteome</keyword>
<dbReference type="InterPro" id="IPR050315">
    <property type="entry name" value="FAD-oxidoreductase_2"/>
</dbReference>
<evidence type="ECO:0000256" key="7">
    <source>
        <dbReference type="ARBA" id="ARBA00049922"/>
    </source>
</evidence>
<dbReference type="PANTHER" id="PTHR43400">
    <property type="entry name" value="FUMARATE REDUCTASE"/>
    <property type="match status" value="1"/>
</dbReference>
<comment type="similarity">
    <text evidence="1 8">Belongs to the FAD-dependent oxidoreductase 2 family. FRD/SDH subfamily.</text>
</comment>
<dbReference type="SUPFAM" id="SSF56425">
    <property type="entry name" value="Succinate dehydrogenase/fumarate reductase flavoprotein, catalytic domain"/>
    <property type="match status" value="1"/>
</dbReference>
<dbReference type="Pfam" id="PF00890">
    <property type="entry name" value="FAD_binding_2"/>
    <property type="match status" value="1"/>
</dbReference>
<feature type="domain" description="FMN-binding" evidence="9">
    <location>
        <begin position="62"/>
        <end position="136"/>
    </location>
</feature>
<evidence type="ECO:0000256" key="2">
    <source>
        <dbReference type="ARBA" id="ARBA00013137"/>
    </source>
</evidence>
<evidence type="ECO:0000256" key="3">
    <source>
        <dbReference type="ARBA" id="ARBA00015872"/>
    </source>
</evidence>
<evidence type="ECO:0000259" key="9">
    <source>
        <dbReference type="SMART" id="SM00900"/>
    </source>
</evidence>
<dbReference type="HOGENOM" id="CLU_011398_4_0_9"/>
<dbReference type="SMART" id="SM00900">
    <property type="entry name" value="FMN_bind"/>
    <property type="match status" value="1"/>
</dbReference>
<keyword evidence="4 8" id="KW-0285">Flavoprotein</keyword>
<dbReference type="Proteomes" id="UP000005384">
    <property type="component" value="Unassembled WGS sequence"/>
</dbReference>
<dbReference type="PATRIC" id="fig|742737.3.peg.3721"/>
<dbReference type="EC" id="1.3.99.33" evidence="2 8"/>
<evidence type="ECO:0000256" key="4">
    <source>
        <dbReference type="ARBA" id="ARBA00022630"/>
    </source>
</evidence>
<evidence type="ECO:0000256" key="5">
    <source>
        <dbReference type="ARBA" id="ARBA00022827"/>
    </source>
</evidence>
<dbReference type="GO" id="GO:0033765">
    <property type="term" value="F:steroid dehydrogenase activity, acting on the CH-CH group of donors"/>
    <property type="evidence" value="ECO:0007669"/>
    <property type="project" value="UniProtKB-ARBA"/>
</dbReference>
<dbReference type="NCBIfam" id="TIGR01813">
    <property type="entry name" value="flavo_cyto_c"/>
    <property type="match status" value="1"/>
</dbReference>
<proteinExistence type="inferred from homology"/>
<keyword evidence="8" id="KW-0732">Signal</keyword>
<keyword evidence="6 8" id="KW-0560">Oxidoreductase</keyword>
<name>G5IJR2_9FIRM</name>
<dbReference type="GO" id="GO:0016020">
    <property type="term" value="C:membrane"/>
    <property type="evidence" value="ECO:0007669"/>
    <property type="project" value="InterPro"/>
</dbReference>
<comment type="cofactor">
    <cofactor evidence="8">
        <name>FAD</name>
        <dbReference type="ChEBI" id="CHEBI:57692"/>
    </cofactor>
    <text evidence="8">Binds 1 FAD per subunit.</text>
</comment>
<reference evidence="10 11" key="1">
    <citation type="submission" date="2011-08" db="EMBL/GenBank/DDBJ databases">
        <title>The Genome Sequence of Clostridium hathewayi WAL-18680.</title>
        <authorList>
            <consortium name="The Broad Institute Genome Sequencing Platform"/>
            <person name="Earl A."/>
            <person name="Ward D."/>
            <person name="Feldgarden M."/>
            <person name="Gevers D."/>
            <person name="Finegold S.M."/>
            <person name="Summanen P.H."/>
            <person name="Molitoris D.R."/>
            <person name="Song M."/>
            <person name="Daigneault M."/>
            <person name="Allen-Vercoe E."/>
            <person name="Young S.K."/>
            <person name="Zeng Q."/>
            <person name="Gargeya S."/>
            <person name="Fitzgerald M."/>
            <person name="Haas B."/>
            <person name="Abouelleil A."/>
            <person name="Alvarado L."/>
            <person name="Arachchi H.M."/>
            <person name="Berlin A."/>
            <person name="Brown A."/>
            <person name="Chapman S.B."/>
            <person name="Chen Z."/>
            <person name="Dunbar C."/>
            <person name="Freedman E."/>
            <person name="Gearin G."/>
            <person name="Gellesch M."/>
            <person name="Goldberg J."/>
            <person name="Griggs A."/>
            <person name="Gujja S."/>
            <person name="Heiman D."/>
            <person name="Howarth C."/>
            <person name="Larson L."/>
            <person name="Lui A."/>
            <person name="MacDonald P.J.P."/>
            <person name="Montmayeur A."/>
            <person name="Murphy C."/>
            <person name="Neiman D."/>
            <person name="Pearson M."/>
            <person name="Priest M."/>
            <person name="Roberts A."/>
            <person name="Saif S."/>
            <person name="Shea T."/>
            <person name="Shenoy N."/>
            <person name="Sisk P."/>
            <person name="Stolte C."/>
            <person name="Sykes S."/>
            <person name="Wortman J."/>
            <person name="Nusbaum C."/>
            <person name="Birren B."/>
        </authorList>
    </citation>
    <scope>NUCLEOTIDE SEQUENCE [LARGE SCALE GENOMIC DNA]</scope>
    <source>
        <strain evidence="10 11">WAL-18680</strain>
    </source>
</reference>
<feature type="signal peptide" evidence="8">
    <location>
        <begin position="1"/>
        <end position="22"/>
    </location>
</feature>
<dbReference type="InterPro" id="IPR010960">
    <property type="entry name" value="Flavocytochrome_c"/>
</dbReference>
<evidence type="ECO:0000256" key="6">
    <source>
        <dbReference type="ARBA" id="ARBA00023002"/>
    </source>
</evidence>
<evidence type="ECO:0000313" key="10">
    <source>
        <dbReference type="EMBL" id="EHI58282.1"/>
    </source>
</evidence>
<dbReference type="Pfam" id="PF04205">
    <property type="entry name" value="FMN_bind"/>
    <property type="match status" value="1"/>
</dbReference>
<comment type="catalytic activity">
    <reaction evidence="7 8">
        <text>dihydrourocanate + A = urocanate + AH2</text>
        <dbReference type="Rhea" id="RHEA:36059"/>
        <dbReference type="ChEBI" id="CHEBI:13193"/>
        <dbReference type="ChEBI" id="CHEBI:17499"/>
        <dbReference type="ChEBI" id="CHEBI:27247"/>
        <dbReference type="ChEBI" id="CHEBI:72991"/>
        <dbReference type="EC" id="1.3.99.33"/>
    </reaction>
</comment>
<keyword evidence="5 8" id="KW-0274">FAD</keyword>
<dbReference type="RefSeq" id="WP_006781731.1">
    <property type="nucleotide sequence ID" value="NZ_CP040506.1"/>
</dbReference>
<sequence>MKKSMKKIIAAALTAAMMVSMAGCSKKADTAMTETTTAAQTETESQGEALYTPGTYTSEQQGNGGLIPVTVEFSETEILSVTIGENKETAGLADPALTRIPEEIVAGQTLNVDAVSGATITSEAVLAAVADCVAQAGGDVEALKGKEAAAKTAGEDIEKTADVVVIGGGGAGLAAAVSASANGTSVILIEKGSALGGNTLRAGGAYNAVDEVRQAAVDMDDSQIAELKGILELDEKEVAEEYRETLKTLKGQITEYLAGDTSKLFDTVELHTYQTYKGGARTGLDGTEIHGNFDLVNTLTTQSLDALEWLVSGDEETEITDNIGTVLGGLWPRMHSLSTSVGHGFISPLEKECKKNGVEIMMDTAGKKLIVEDGRVTGVEAEQADGTKVTLHAGNGVIMATGGYGANPSMAMEYDNYWGVLTEDMPTTNTALATGDGIVMGKEAGANLVGMGYIQLMPSSHPETGSLSGGLWGSAEEQVFVNKEGKRFVSEYESRDVLAKAALEQTDGMFYIICDQESAGNPQRGGQNSWGNDIDSLIADGSVLTSDTLEGLAEQIGCDADVLVAEIEKYNSYCESGVDEDFQKVKLGGKIDVGPFWATPRKPSIHHTMGGLEINTDAQVLDVDGNVIPGLYAAGEVTGGIHAGNRVGGNALPDIIVFGRIAGQSAAAGK</sequence>
<dbReference type="OrthoDB" id="9806724at2"/>
<comment type="cofactor">
    <cofactor evidence="8">
        <name>FMN</name>
        <dbReference type="ChEBI" id="CHEBI:58210"/>
    </cofactor>
    <text evidence="8">Binds 1 or 2 FMN covalently per subunit.</text>
</comment>
<evidence type="ECO:0000256" key="8">
    <source>
        <dbReference type="RuleBase" id="RU366062"/>
    </source>
</evidence>
<dbReference type="Gene3D" id="3.90.700.10">
    <property type="entry name" value="Succinate dehydrogenase/fumarate reductase flavoprotein, catalytic domain"/>
    <property type="match status" value="1"/>
</dbReference>
<dbReference type="GO" id="GO:0010181">
    <property type="term" value="F:FMN binding"/>
    <property type="evidence" value="ECO:0007669"/>
    <property type="project" value="InterPro"/>
</dbReference>
<dbReference type="InterPro" id="IPR036188">
    <property type="entry name" value="FAD/NAD-bd_sf"/>
</dbReference>
<protein>
    <recommendedName>
        <fullName evidence="3 8">Urocanate reductase</fullName>
        <ecNumber evidence="2 8">1.3.99.33</ecNumber>
    </recommendedName>
</protein>
<dbReference type="PANTHER" id="PTHR43400:SF7">
    <property type="entry name" value="FAD-DEPENDENT OXIDOREDUCTASE 2 FAD BINDING DOMAIN-CONTAINING PROTEIN"/>
    <property type="match status" value="1"/>
</dbReference>
<feature type="chain" id="PRO_5039762140" description="Urocanate reductase" evidence="8">
    <location>
        <begin position="23"/>
        <end position="670"/>
    </location>
</feature>
<dbReference type="AlphaFoldDB" id="G5IJR2"/>
<dbReference type="Gene3D" id="3.50.50.60">
    <property type="entry name" value="FAD/NAD(P)-binding domain"/>
    <property type="match status" value="2"/>
</dbReference>
<dbReference type="EMBL" id="ADLN01000104">
    <property type="protein sequence ID" value="EHI58282.1"/>
    <property type="molecule type" value="Genomic_DNA"/>
</dbReference>
<dbReference type="PROSITE" id="PS51257">
    <property type="entry name" value="PROKAR_LIPOPROTEIN"/>
    <property type="match status" value="1"/>
</dbReference>
<dbReference type="InterPro" id="IPR027477">
    <property type="entry name" value="Succ_DH/fumarate_Rdtase_cat_sf"/>
</dbReference>
<evidence type="ECO:0000313" key="11">
    <source>
        <dbReference type="Proteomes" id="UP000005384"/>
    </source>
</evidence>
<comment type="caution">
    <text evidence="10">The sequence shown here is derived from an EMBL/GenBank/DDBJ whole genome shotgun (WGS) entry which is preliminary data.</text>
</comment>